<keyword evidence="4" id="KW-1185">Reference proteome</keyword>
<evidence type="ECO:0000256" key="2">
    <source>
        <dbReference type="SAM" id="MobiDB-lite"/>
    </source>
</evidence>
<dbReference type="OrthoDB" id="5391053at2759"/>
<sequence>MDAIRRFVCGDAIRGLFENIPSESDSNAQEVAGRSGTSSYEMGYGQKPCPNILAAEEGISKEHQSCTSPSSETEGERNGLLSREPCDSQLDGPAYNSNMPQSTTEKKNQDIIAMVLTQDFVSDVNTVLRYENTIASYTKGLDIVENQIQELEQLLGTLEGQISDIPEGEPEARSSKEKTLEFATNLLDEMYGKRHTLLGKLENINRKLEQPKNDLYGCLKGVLEKHDLLEDISGTSDLGHDDAVHENEQQASLATMASPEPSLNNAQPTIQPPATINATVPAESEVQEATQPSIPRATPSIAPSKSSSDMQRAAERRAKFALYDQKDRLGCQIDYISQRLDDWYLEYDDALRHYKDCFAHGETEDTRTVFDNKMFIKHRDIIQELIVAEKEIQEVVEEGRALGVDFEDDDQESHFLDYADDGYRISHEQEWIDDVDYHKIEKWMNGLPDDEPPSPLEGPEGEADDWNVREIEFGESISVIAEGKPRARIDRWRSSQKQDHMTRFVEDVDTELEYQHGQQKRRCKRSHSV</sequence>
<protein>
    <submittedName>
        <fullName evidence="3">Uncharacterized protein</fullName>
    </submittedName>
</protein>
<gene>
    <name evidence="3" type="ORF">HYFRA_00013289</name>
</gene>
<proteinExistence type="predicted"/>
<reference evidence="3" key="1">
    <citation type="submission" date="2021-07" db="EMBL/GenBank/DDBJ databases">
        <authorList>
            <person name="Durling M."/>
        </authorList>
    </citation>
    <scope>NUCLEOTIDE SEQUENCE</scope>
</reference>
<dbReference type="Proteomes" id="UP000696280">
    <property type="component" value="Unassembled WGS sequence"/>
</dbReference>
<accession>A0A9N9LAW9</accession>
<feature type="compositionally biased region" description="Polar residues" evidence="2">
    <location>
        <begin position="24"/>
        <end position="40"/>
    </location>
</feature>
<organism evidence="3 4">
    <name type="scientific">Hymenoscyphus fraxineus</name>
    <dbReference type="NCBI Taxonomy" id="746836"/>
    <lineage>
        <taxon>Eukaryota</taxon>
        <taxon>Fungi</taxon>
        <taxon>Dikarya</taxon>
        <taxon>Ascomycota</taxon>
        <taxon>Pezizomycotina</taxon>
        <taxon>Leotiomycetes</taxon>
        <taxon>Helotiales</taxon>
        <taxon>Helotiaceae</taxon>
        <taxon>Hymenoscyphus</taxon>
    </lineage>
</organism>
<evidence type="ECO:0000313" key="3">
    <source>
        <dbReference type="EMBL" id="CAG8961233.1"/>
    </source>
</evidence>
<feature type="compositionally biased region" description="Polar residues" evidence="2">
    <location>
        <begin position="249"/>
        <end position="278"/>
    </location>
</feature>
<feature type="region of interest" description="Disordered" evidence="2">
    <location>
        <begin position="24"/>
        <end position="43"/>
    </location>
</feature>
<comment type="caution">
    <text evidence="3">The sequence shown here is derived from an EMBL/GenBank/DDBJ whole genome shotgun (WGS) entry which is preliminary data.</text>
</comment>
<feature type="compositionally biased region" description="Polar residues" evidence="2">
    <location>
        <begin position="301"/>
        <end position="310"/>
    </location>
</feature>
<dbReference type="EMBL" id="CAJVRL010000104">
    <property type="protein sequence ID" value="CAG8961233.1"/>
    <property type="molecule type" value="Genomic_DNA"/>
</dbReference>
<keyword evidence="1" id="KW-0175">Coiled coil</keyword>
<feature type="region of interest" description="Disordered" evidence="2">
    <location>
        <begin position="248"/>
        <end position="310"/>
    </location>
</feature>
<feature type="region of interest" description="Disordered" evidence="2">
    <location>
        <begin position="60"/>
        <end position="104"/>
    </location>
</feature>
<evidence type="ECO:0000313" key="4">
    <source>
        <dbReference type="Proteomes" id="UP000696280"/>
    </source>
</evidence>
<name>A0A9N9LAW9_9HELO</name>
<dbReference type="AlphaFoldDB" id="A0A9N9LAW9"/>
<feature type="coiled-coil region" evidence="1">
    <location>
        <begin position="134"/>
        <end position="161"/>
    </location>
</feature>
<evidence type="ECO:0000256" key="1">
    <source>
        <dbReference type="SAM" id="Coils"/>
    </source>
</evidence>